<keyword evidence="5" id="KW-0227">DNA damage</keyword>
<keyword evidence="11" id="KW-1185">Reference proteome</keyword>
<evidence type="ECO:0000256" key="2">
    <source>
        <dbReference type="ARBA" id="ARBA00001946"/>
    </source>
</evidence>
<evidence type="ECO:0000256" key="7">
    <source>
        <dbReference type="ARBA" id="ARBA00022842"/>
    </source>
</evidence>
<evidence type="ECO:0000256" key="6">
    <source>
        <dbReference type="ARBA" id="ARBA00022801"/>
    </source>
</evidence>
<dbReference type="RefSeq" id="WP_230270570.1">
    <property type="nucleotide sequence ID" value="NZ_JAJKFW010000003.1"/>
</dbReference>
<evidence type="ECO:0000256" key="1">
    <source>
        <dbReference type="ARBA" id="ARBA00001936"/>
    </source>
</evidence>
<keyword evidence="7" id="KW-0460">Magnesium</keyword>
<name>A0ABS8NBC1_9BACT</name>
<keyword evidence="8" id="KW-0234">DNA repair</keyword>
<feature type="domain" description="Endonuclease/exonuclease/phosphatase" evidence="9">
    <location>
        <begin position="58"/>
        <end position="364"/>
    </location>
</feature>
<dbReference type="GO" id="GO:0004519">
    <property type="term" value="F:endonuclease activity"/>
    <property type="evidence" value="ECO:0007669"/>
    <property type="project" value="UniProtKB-KW"/>
</dbReference>
<evidence type="ECO:0000313" key="10">
    <source>
        <dbReference type="EMBL" id="MCC9640857.1"/>
    </source>
</evidence>
<keyword evidence="10" id="KW-0255">Endonuclease</keyword>
<dbReference type="Proteomes" id="UP001430306">
    <property type="component" value="Unassembled WGS sequence"/>
</dbReference>
<dbReference type="SUPFAM" id="SSF56219">
    <property type="entry name" value="DNase I-like"/>
    <property type="match status" value="1"/>
</dbReference>
<dbReference type="PANTHER" id="PTHR15822:SF4">
    <property type="entry name" value="TYROSYL-DNA PHOSPHODIESTERASE 2"/>
    <property type="match status" value="1"/>
</dbReference>
<keyword evidence="4" id="KW-0479">Metal-binding</keyword>
<accession>A0ABS8NBC1</accession>
<comment type="caution">
    <text evidence="10">The sequence shown here is derived from an EMBL/GenBank/DDBJ whole genome shotgun (WGS) entry which is preliminary data.</text>
</comment>
<dbReference type="Pfam" id="PF03372">
    <property type="entry name" value="Exo_endo_phos"/>
    <property type="match status" value="1"/>
</dbReference>
<keyword evidence="3" id="KW-0540">Nuclease</keyword>
<dbReference type="InterPro" id="IPR036691">
    <property type="entry name" value="Endo/exonu/phosph_ase_sf"/>
</dbReference>
<proteinExistence type="predicted"/>
<dbReference type="Gene3D" id="3.60.10.10">
    <property type="entry name" value="Endonuclease/exonuclease/phosphatase"/>
    <property type="match status" value="1"/>
</dbReference>
<keyword evidence="6" id="KW-0378">Hydrolase</keyword>
<evidence type="ECO:0000256" key="5">
    <source>
        <dbReference type="ARBA" id="ARBA00022763"/>
    </source>
</evidence>
<evidence type="ECO:0000256" key="8">
    <source>
        <dbReference type="ARBA" id="ARBA00023204"/>
    </source>
</evidence>
<sequence length="374" mass="42156">MSVRFLPILSNVHIPLIPPHRDFDLMRSMLFLLFILLLLSVLPSPAHSQEPTAEFSVMTWNLEWFYDNETADNPSRLGREKSAPSRAQWDWRRDRVAEAIATVRPTVVALQEIESQNVMFFLTRALDRNHGLKYDDYVIKGEDFYTEQDVALLATSTTGVRSISRGIVTPSMKSRGFASVSKHAFAVVEVPVNGETELLVIANCHLRATPEQANLRSRQARTLSLWLERMVAGVKATRDRPDQPVHVLVTGDFNTEELAGQISPSSDLGVLMSRGTDDPSDDLVDLHVSIPPAERTTHLLPGRQFDRILVSKDLVLDSPDIVDLSLRDVVVRSDLNFAGGQDSQEDHWDNYWSIPDSQRDISDHNPVLARFQVR</sequence>
<evidence type="ECO:0000256" key="4">
    <source>
        <dbReference type="ARBA" id="ARBA00022723"/>
    </source>
</evidence>
<dbReference type="InterPro" id="IPR051547">
    <property type="entry name" value="TDP2-like"/>
</dbReference>
<dbReference type="PANTHER" id="PTHR15822">
    <property type="entry name" value="TRAF AND TNF RECEPTOR-ASSOCIATED PROTEIN"/>
    <property type="match status" value="1"/>
</dbReference>
<evidence type="ECO:0000259" key="9">
    <source>
        <dbReference type="Pfam" id="PF03372"/>
    </source>
</evidence>
<comment type="cofactor">
    <cofactor evidence="1">
        <name>Mn(2+)</name>
        <dbReference type="ChEBI" id="CHEBI:29035"/>
    </cofactor>
</comment>
<gene>
    <name evidence="10" type="ORF">LOC71_01120</name>
</gene>
<comment type="cofactor">
    <cofactor evidence="2">
        <name>Mg(2+)</name>
        <dbReference type="ChEBI" id="CHEBI:18420"/>
    </cofactor>
</comment>
<evidence type="ECO:0000256" key="3">
    <source>
        <dbReference type="ARBA" id="ARBA00022722"/>
    </source>
</evidence>
<organism evidence="10 11">
    <name type="scientific">Rhodopirellula halodulae</name>
    <dbReference type="NCBI Taxonomy" id="2894198"/>
    <lineage>
        <taxon>Bacteria</taxon>
        <taxon>Pseudomonadati</taxon>
        <taxon>Planctomycetota</taxon>
        <taxon>Planctomycetia</taxon>
        <taxon>Pirellulales</taxon>
        <taxon>Pirellulaceae</taxon>
        <taxon>Rhodopirellula</taxon>
    </lineage>
</organism>
<dbReference type="EMBL" id="JAJKFW010000003">
    <property type="protein sequence ID" value="MCC9640857.1"/>
    <property type="molecule type" value="Genomic_DNA"/>
</dbReference>
<reference evidence="10" key="1">
    <citation type="submission" date="2021-11" db="EMBL/GenBank/DDBJ databases">
        <title>Genome sequence.</title>
        <authorList>
            <person name="Sun Q."/>
        </authorList>
    </citation>
    <scope>NUCLEOTIDE SEQUENCE</scope>
    <source>
        <strain evidence="10">JC740</strain>
    </source>
</reference>
<protein>
    <submittedName>
        <fullName evidence="10">Endonuclease/exonuclease/phosphatase family protein</fullName>
    </submittedName>
</protein>
<evidence type="ECO:0000313" key="11">
    <source>
        <dbReference type="Proteomes" id="UP001430306"/>
    </source>
</evidence>
<dbReference type="InterPro" id="IPR005135">
    <property type="entry name" value="Endo/exonuclease/phosphatase"/>
</dbReference>